<organism evidence="7 8">
    <name type="scientific">Canis lupus familiaris</name>
    <name type="common">Dog</name>
    <name type="synonym">Canis familiaris</name>
    <dbReference type="NCBI Taxonomy" id="9615"/>
    <lineage>
        <taxon>Eukaryota</taxon>
        <taxon>Metazoa</taxon>
        <taxon>Chordata</taxon>
        <taxon>Craniata</taxon>
        <taxon>Vertebrata</taxon>
        <taxon>Euteleostomi</taxon>
        <taxon>Mammalia</taxon>
        <taxon>Eutheria</taxon>
        <taxon>Laurasiatheria</taxon>
        <taxon>Carnivora</taxon>
        <taxon>Caniformia</taxon>
        <taxon>Canidae</taxon>
        <taxon>Canis</taxon>
    </lineage>
</organism>
<dbReference type="Ensembl" id="ENSCAFT00845038048.1">
    <property type="protein sequence ID" value="ENSCAFP00845029810.1"/>
    <property type="gene ID" value="ENSCAFG00845021408.1"/>
</dbReference>
<name>A0A8I3S2H7_CANLF</name>
<dbReference type="AlphaFoldDB" id="A0A8I3S2H7"/>
<dbReference type="GO" id="GO:0005509">
    <property type="term" value="F:calcium ion binding"/>
    <property type="evidence" value="ECO:0007669"/>
    <property type="project" value="InterPro"/>
</dbReference>
<dbReference type="Pfam" id="PF12763">
    <property type="entry name" value="EH"/>
    <property type="match status" value="1"/>
</dbReference>
<keyword evidence="2" id="KW-0106">Calcium</keyword>
<feature type="region of interest" description="Disordered" evidence="4">
    <location>
        <begin position="104"/>
        <end position="229"/>
    </location>
</feature>
<dbReference type="PROSITE" id="PS50222">
    <property type="entry name" value="EF_HAND_2"/>
    <property type="match status" value="1"/>
</dbReference>
<dbReference type="Proteomes" id="UP000805418">
    <property type="component" value="Chromosome 15"/>
</dbReference>
<feature type="compositionally biased region" description="Polar residues" evidence="4">
    <location>
        <begin position="493"/>
        <end position="530"/>
    </location>
</feature>
<feature type="compositionally biased region" description="Polar residues" evidence="4">
    <location>
        <begin position="114"/>
        <end position="125"/>
    </location>
</feature>
<dbReference type="SUPFAM" id="SSF47473">
    <property type="entry name" value="EF-hand"/>
    <property type="match status" value="2"/>
</dbReference>
<feature type="compositionally biased region" description="Polar residues" evidence="4">
    <location>
        <begin position="550"/>
        <end position="561"/>
    </location>
</feature>
<dbReference type="PROSITE" id="PS00018">
    <property type="entry name" value="EF_HAND_1"/>
    <property type="match status" value="1"/>
</dbReference>
<dbReference type="GeneTree" id="ENSGT00940000158749"/>
<dbReference type="GO" id="GO:0006897">
    <property type="term" value="P:endocytosis"/>
    <property type="evidence" value="ECO:0000318"/>
    <property type="project" value="GO_Central"/>
</dbReference>
<feature type="compositionally biased region" description="Pro residues" evidence="4">
    <location>
        <begin position="531"/>
        <end position="541"/>
    </location>
</feature>
<reference evidence="7" key="2">
    <citation type="submission" date="2025-08" db="UniProtKB">
        <authorList>
            <consortium name="Ensembl"/>
        </authorList>
    </citation>
    <scope>IDENTIFICATION</scope>
    <source>
        <strain evidence="7">Boxer</strain>
    </source>
</reference>
<feature type="compositionally biased region" description="Basic and acidic residues" evidence="4">
    <location>
        <begin position="695"/>
        <end position="704"/>
    </location>
</feature>
<feature type="region of interest" description="Disordered" evidence="4">
    <location>
        <begin position="628"/>
        <end position="706"/>
    </location>
</feature>
<feature type="compositionally biased region" description="Pro residues" evidence="4">
    <location>
        <begin position="572"/>
        <end position="583"/>
    </location>
</feature>
<dbReference type="SMART" id="SM00027">
    <property type="entry name" value="EH"/>
    <property type="match status" value="2"/>
</dbReference>
<evidence type="ECO:0000259" key="5">
    <source>
        <dbReference type="PROSITE" id="PS50031"/>
    </source>
</evidence>
<evidence type="ECO:0000256" key="4">
    <source>
        <dbReference type="SAM" id="MobiDB-lite"/>
    </source>
</evidence>
<feature type="region of interest" description="Disordered" evidence="4">
    <location>
        <begin position="493"/>
        <end position="591"/>
    </location>
</feature>
<reference evidence="7" key="1">
    <citation type="submission" date="2020-03" db="EMBL/GenBank/DDBJ databases">
        <title>Long-read based genome assembly of a Labrador retriever dog.</title>
        <authorList>
            <person name="Eory L."/>
            <person name="Zhang W."/>
            <person name="Schoenebeck J."/>
        </authorList>
    </citation>
    <scope>NUCLEOTIDE SEQUENCE [LARGE SCALE GENOMIC DNA]</scope>
    <source>
        <strain evidence="7">Labrador retriever</strain>
    </source>
</reference>
<evidence type="ECO:0008006" key="9">
    <source>
        <dbReference type="Google" id="ProtNLM"/>
    </source>
</evidence>
<sequence>MEGLTLSDAEQKYYWDLFSYCDIESTKKVAANGRVLELFRPRMPNDVILQIMELCGATRLGYFGRSQFYIALKLVAVAQSGFPLGVESINTVKDLPLPRFVASKNEQESRHAASYSSDSENQGSYSGVIPPPPGRGQVKKGSVNHDTVQPRTSADQQEPASPVVSPQQSPPTSPHTWRKHSRHPSGGNSERPLAGPGPFWSPFGEAQSGSSAGDAVWSGHSPPPPQETWVSFADTPPTSTLLTMHPASVQDQTTVRTVASATAANEVCRQSSSYDDPWKITDEQRQYYVNQLKTIQPDLNGFIPGSAAKEFFTKSKLPILELSHIWELSDFDKDGALTLDEFCAAFHLVVARKNGCDLPEKLLETDVGDQPGEVGYSGSPAEAPPSKLPSMPSLNQTWPELNQSSEQWETFSERSSSSQTLTPFDSNIAPTDPDTAIVHPVPIRMTPSKIHMQEMELKRTGSDHTNPTSPLLVKTSDLSEESKINSSVKFASGNTVADGYSSSDSFTSDPEQIGNNVTHQRSHSGTSPDNTAPPPPPPRPQPSHSRSSSLDMNRTFAVTTGQQQAGVVAHPPAVPPRPQPSQAPGPVVHRPVDADGLITHISTSPQQMPEQPNFADFSQFEVFAASNVNEEQDDEAEKHPEVLPVEKASDPASSLRVAKTDSKIEEKTAASVPANVSKGTTPLAPPPKPVRRRLKSEDELRSEVDEQGSLGGVLAAVLASQPSIPRSVGKDKKAILASIRRNKETNTVLARLNSELQQQLKDVLEERISLEVQRNSFDHSLTYKPIAVNCEHTYF</sequence>
<feature type="domain" description="EH" evidence="5">
    <location>
        <begin position="10"/>
        <end position="112"/>
    </location>
</feature>
<evidence type="ECO:0000313" key="8">
    <source>
        <dbReference type="Proteomes" id="UP000805418"/>
    </source>
</evidence>
<reference evidence="7" key="3">
    <citation type="submission" date="2025-09" db="UniProtKB">
        <authorList>
            <consortium name="Ensembl"/>
        </authorList>
    </citation>
    <scope>IDENTIFICATION</scope>
    <source>
        <strain evidence="7">Boxer</strain>
    </source>
</reference>
<feature type="region of interest" description="Disordered" evidence="4">
    <location>
        <begin position="457"/>
        <end position="481"/>
    </location>
</feature>
<evidence type="ECO:0000256" key="2">
    <source>
        <dbReference type="ARBA" id="ARBA00022837"/>
    </source>
</evidence>
<gene>
    <name evidence="7" type="primary">LOC102156511</name>
</gene>
<dbReference type="Gene3D" id="1.10.238.10">
    <property type="entry name" value="EF-hand"/>
    <property type="match status" value="2"/>
</dbReference>
<feature type="coiled-coil region" evidence="3">
    <location>
        <begin position="742"/>
        <end position="773"/>
    </location>
</feature>
<feature type="compositionally biased region" description="Low complexity" evidence="4">
    <location>
        <begin position="562"/>
        <end position="571"/>
    </location>
</feature>
<feature type="compositionally biased region" description="Polar residues" evidence="4">
    <location>
        <begin position="392"/>
        <end position="429"/>
    </location>
</feature>
<feature type="compositionally biased region" description="Basic and acidic residues" evidence="4">
    <location>
        <begin position="658"/>
        <end position="668"/>
    </location>
</feature>
<keyword evidence="8" id="KW-1185">Reference proteome</keyword>
<dbReference type="InterPro" id="IPR011992">
    <property type="entry name" value="EF-hand-dom_pair"/>
</dbReference>
<keyword evidence="3" id="KW-0175">Coiled coil</keyword>
<dbReference type="PANTHER" id="PTHR11216">
    <property type="entry name" value="EH DOMAIN"/>
    <property type="match status" value="1"/>
</dbReference>
<dbReference type="InterPro" id="IPR018247">
    <property type="entry name" value="EF_Hand_1_Ca_BS"/>
</dbReference>
<evidence type="ECO:0000256" key="1">
    <source>
        <dbReference type="ARBA" id="ARBA00022723"/>
    </source>
</evidence>
<dbReference type="InterPro" id="IPR000261">
    <property type="entry name" value="EH_dom"/>
</dbReference>
<proteinExistence type="predicted"/>
<feature type="region of interest" description="Disordered" evidence="4">
    <location>
        <begin position="366"/>
        <end position="439"/>
    </location>
</feature>
<feature type="compositionally biased region" description="Low complexity" evidence="4">
    <location>
        <begin position="156"/>
        <end position="167"/>
    </location>
</feature>
<feature type="compositionally biased region" description="Polar residues" evidence="4">
    <location>
        <begin position="144"/>
        <end position="155"/>
    </location>
</feature>
<dbReference type="OrthoDB" id="10045710at2759"/>
<evidence type="ECO:0000313" key="7">
    <source>
        <dbReference type="Ensembl" id="ENSCAFP00845029810.1"/>
    </source>
</evidence>
<dbReference type="GO" id="GO:0030674">
    <property type="term" value="F:protein-macromolecule adaptor activity"/>
    <property type="evidence" value="ECO:0000318"/>
    <property type="project" value="GO_Central"/>
</dbReference>
<keyword evidence="1" id="KW-0479">Metal-binding</keyword>
<dbReference type="InterPro" id="IPR002048">
    <property type="entry name" value="EF_hand_dom"/>
</dbReference>
<protein>
    <recommendedName>
        <fullName evidence="9">RALBP1 associated Eps domain containing 1</fullName>
    </recommendedName>
</protein>
<feature type="domain" description="EH" evidence="5">
    <location>
        <begin position="284"/>
        <end position="362"/>
    </location>
</feature>
<dbReference type="FunFam" id="1.10.238.10:FF:000084">
    <property type="entry name" value="ralBP1-associated Eps domain-containing protein 1 isoform X2"/>
    <property type="match status" value="1"/>
</dbReference>
<dbReference type="CDD" id="cd00052">
    <property type="entry name" value="EH"/>
    <property type="match status" value="1"/>
</dbReference>
<dbReference type="PROSITE" id="PS50031">
    <property type="entry name" value="EH"/>
    <property type="match status" value="2"/>
</dbReference>
<dbReference type="PANTHER" id="PTHR11216:SF63">
    <property type="entry name" value="RALBP1-ASSOCIATED EPS DOMAIN-CONTAINING PROTEIN 1"/>
    <property type="match status" value="1"/>
</dbReference>
<accession>A0A8I3S2H7</accession>
<evidence type="ECO:0000256" key="3">
    <source>
        <dbReference type="SAM" id="Coils"/>
    </source>
</evidence>
<dbReference type="GO" id="GO:0016197">
    <property type="term" value="P:endosomal transport"/>
    <property type="evidence" value="ECO:0000318"/>
    <property type="project" value="GO_Central"/>
</dbReference>
<dbReference type="GO" id="GO:0005886">
    <property type="term" value="C:plasma membrane"/>
    <property type="evidence" value="ECO:0000318"/>
    <property type="project" value="GO_Central"/>
</dbReference>
<feature type="domain" description="EF-hand" evidence="6">
    <location>
        <begin position="317"/>
        <end position="352"/>
    </location>
</feature>
<dbReference type="GO" id="GO:0005737">
    <property type="term" value="C:cytoplasm"/>
    <property type="evidence" value="ECO:0000318"/>
    <property type="project" value="GO_Central"/>
</dbReference>
<evidence type="ECO:0000259" key="6">
    <source>
        <dbReference type="PROSITE" id="PS50222"/>
    </source>
</evidence>